<evidence type="ECO:0000256" key="1">
    <source>
        <dbReference type="ARBA" id="ARBA00022676"/>
    </source>
</evidence>
<evidence type="ECO:0000313" key="5">
    <source>
        <dbReference type="EMBL" id="MBP2475885.1"/>
    </source>
</evidence>
<feature type="domain" description="Glycosyltransferase subfamily 4-like N-terminal" evidence="4">
    <location>
        <begin position="12"/>
        <end position="139"/>
    </location>
</feature>
<organism evidence="5 6">
    <name type="scientific">Crossiella equi</name>
    <dbReference type="NCBI Taxonomy" id="130796"/>
    <lineage>
        <taxon>Bacteria</taxon>
        <taxon>Bacillati</taxon>
        <taxon>Actinomycetota</taxon>
        <taxon>Actinomycetes</taxon>
        <taxon>Pseudonocardiales</taxon>
        <taxon>Pseudonocardiaceae</taxon>
        <taxon>Crossiella</taxon>
    </lineage>
</organism>
<dbReference type="PANTHER" id="PTHR46401:SF2">
    <property type="entry name" value="GLYCOSYLTRANSFERASE WBBK-RELATED"/>
    <property type="match status" value="1"/>
</dbReference>
<comment type="caution">
    <text evidence="5">The sequence shown here is derived from an EMBL/GenBank/DDBJ whole genome shotgun (WGS) entry which is preliminary data.</text>
</comment>
<sequence>MRGFADWVEYLEFRWRGSYPEPLSFSLRVRGVLRARRGEFDVVHDNQGLGYGLLGLGLPLVATVHHPLAIDRDFKVASTTGAHRDGAVRWHRFVEMQNRVARRADRVLTVSQASKAAIVRRMGVPAERVHVVPLGVDHSVFHPEPGRVPGRIVTTASADVPIKGLRTLLEALLRLRAAVPAELVVVGAPKADSPAAELLGHPLLAGAVRFAPGLSTAELARLVRSADAVCVPSLFEGFSLPAAEAMACGTPLVTTTAGALPEVVGRDQAALLVPPANPEAMAAALRRVLTEPELRQRLGTAGVRRAAGLTWPRTAEATAAHYRASRKELMC</sequence>
<reference evidence="5 6" key="1">
    <citation type="submission" date="2021-03" db="EMBL/GenBank/DDBJ databases">
        <title>Sequencing the genomes of 1000 actinobacteria strains.</title>
        <authorList>
            <person name="Klenk H.-P."/>
        </authorList>
    </citation>
    <scope>NUCLEOTIDE SEQUENCE [LARGE SCALE GENOMIC DNA]</scope>
    <source>
        <strain evidence="5 6">DSM 44580</strain>
    </source>
</reference>
<dbReference type="Proteomes" id="UP001519363">
    <property type="component" value="Unassembled WGS sequence"/>
</dbReference>
<accession>A0ABS5AJM0</accession>
<dbReference type="Gene3D" id="3.40.50.2000">
    <property type="entry name" value="Glycogen Phosphorylase B"/>
    <property type="match status" value="2"/>
</dbReference>
<dbReference type="InterPro" id="IPR028098">
    <property type="entry name" value="Glyco_trans_4-like_N"/>
</dbReference>
<dbReference type="CDD" id="cd03809">
    <property type="entry name" value="GT4_MtfB-like"/>
    <property type="match status" value="1"/>
</dbReference>
<dbReference type="EMBL" id="JAGIOO010000001">
    <property type="protein sequence ID" value="MBP2475885.1"/>
    <property type="molecule type" value="Genomic_DNA"/>
</dbReference>
<dbReference type="Pfam" id="PF00534">
    <property type="entry name" value="Glycos_transf_1"/>
    <property type="match status" value="1"/>
</dbReference>
<dbReference type="Pfam" id="PF13439">
    <property type="entry name" value="Glyco_transf_4"/>
    <property type="match status" value="1"/>
</dbReference>
<protein>
    <submittedName>
        <fullName evidence="5">Glycosyltransferase involved in cell wall biosynthesis</fullName>
    </submittedName>
</protein>
<evidence type="ECO:0000259" key="3">
    <source>
        <dbReference type="Pfam" id="PF00534"/>
    </source>
</evidence>
<keyword evidence="1" id="KW-0328">Glycosyltransferase</keyword>
<evidence type="ECO:0000259" key="4">
    <source>
        <dbReference type="Pfam" id="PF13439"/>
    </source>
</evidence>
<keyword evidence="2" id="KW-0808">Transferase</keyword>
<dbReference type="InterPro" id="IPR001296">
    <property type="entry name" value="Glyco_trans_1"/>
</dbReference>
<dbReference type="RefSeq" id="WP_211305217.1">
    <property type="nucleotide sequence ID" value="NZ_JAGIOO010000001.1"/>
</dbReference>
<evidence type="ECO:0000313" key="6">
    <source>
        <dbReference type="Proteomes" id="UP001519363"/>
    </source>
</evidence>
<gene>
    <name evidence="5" type="ORF">JOF53_004757</name>
</gene>
<keyword evidence="6" id="KW-1185">Reference proteome</keyword>
<dbReference type="SUPFAM" id="SSF53756">
    <property type="entry name" value="UDP-Glycosyltransferase/glycogen phosphorylase"/>
    <property type="match status" value="1"/>
</dbReference>
<evidence type="ECO:0000256" key="2">
    <source>
        <dbReference type="ARBA" id="ARBA00022679"/>
    </source>
</evidence>
<dbReference type="PANTHER" id="PTHR46401">
    <property type="entry name" value="GLYCOSYLTRANSFERASE WBBK-RELATED"/>
    <property type="match status" value="1"/>
</dbReference>
<name>A0ABS5AJM0_9PSEU</name>
<feature type="domain" description="Glycosyl transferase family 1" evidence="3">
    <location>
        <begin position="152"/>
        <end position="302"/>
    </location>
</feature>
<proteinExistence type="predicted"/>